<dbReference type="InterPro" id="IPR001374">
    <property type="entry name" value="R3H_dom"/>
</dbReference>
<dbReference type="InterPro" id="IPR036867">
    <property type="entry name" value="R3H_dom_sf"/>
</dbReference>
<protein>
    <submittedName>
        <fullName evidence="2">Single-stranded nucleic acid binding R3H</fullName>
    </submittedName>
</protein>
<dbReference type="InterPro" id="IPR015946">
    <property type="entry name" value="KH_dom-like_a/b"/>
</dbReference>
<accession>A0A2U3LC61</accession>
<dbReference type="GO" id="GO:0003723">
    <property type="term" value="F:RNA binding"/>
    <property type="evidence" value="ECO:0007669"/>
    <property type="project" value="InterPro"/>
</dbReference>
<dbReference type="EMBL" id="OMOD01000190">
    <property type="protein sequence ID" value="SPF49488.1"/>
    <property type="molecule type" value="Genomic_DNA"/>
</dbReference>
<dbReference type="SMART" id="SM00393">
    <property type="entry name" value="R3H"/>
    <property type="match status" value="1"/>
</dbReference>
<proteinExistence type="predicted"/>
<dbReference type="InterPro" id="IPR034079">
    <property type="entry name" value="R3H_KhpB"/>
</dbReference>
<organism evidence="2 3">
    <name type="scientific">Candidatus Sulfotelmatobacter kueseliae</name>
    <dbReference type="NCBI Taxonomy" id="2042962"/>
    <lineage>
        <taxon>Bacteria</taxon>
        <taxon>Pseudomonadati</taxon>
        <taxon>Acidobacteriota</taxon>
        <taxon>Terriglobia</taxon>
        <taxon>Terriglobales</taxon>
        <taxon>Candidatus Korobacteraceae</taxon>
        <taxon>Candidatus Sulfotelmatobacter</taxon>
    </lineage>
</organism>
<sequence>MPIPDKIAAANKINTFLQAVVTHGGLRLKYRIVVDPPVPENRDWESPEILVDLAGPDSALLLDRGGELLRALELLALEMLRLPSGEHEKVCFDCQNHRSMRIQELRAAAAVAAEKVRKTGTPYEFSPMSSRERRIVHLALRDEADLRTESQGEGMRRCLVVFPKDYKSAGMPAPRTIP</sequence>
<gene>
    <name evidence="2" type="ORF">SBA1_910036</name>
</gene>
<name>A0A2U3LC61_9BACT</name>
<dbReference type="Gene3D" id="3.30.300.20">
    <property type="match status" value="1"/>
</dbReference>
<dbReference type="PANTHER" id="PTHR35800:SF1">
    <property type="entry name" value="RNA-BINDING PROTEIN KHPB"/>
    <property type="match status" value="1"/>
</dbReference>
<reference evidence="3" key="1">
    <citation type="submission" date="2018-02" db="EMBL/GenBank/DDBJ databases">
        <authorList>
            <person name="Hausmann B."/>
        </authorList>
    </citation>
    <scope>NUCLEOTIDE SEQUENCE [LARGE SCALE GENOMIC DNA]</scope>
    <source>
        <strain evidence="3">Peat soil MAG SbA1</strain>
    </source>
</reference>
<dbReference type="InterPro" id="IPR039247">
    <property type="entry name" value="KhpB"/>
</dbReference>
<evidence type="ECO:0000259" key="1">
    <source>
        <dbReference type="PROSITE" id="PS51061"/>
    </source>
</evidence>
<dbReference type="Gene3D" id="3.30.1370.50">
    <property type="entry name" value="R3H-like domain"/>
    <property type="match status" value="1"/>
</dbReference>
<dbReference type="Pfam" id="PF01424">
    <property type="entry name" value="R3H"/>
    <property type="match status" value="1"/>
</dbReference>
<dbReference type="PROSITE" id="PS51061">
    <property type="entry name" value="R3H"/>
    <property type="match status" value="1"/>
</dbReference>
<dbReference type="AlphaFoldDB" id="A0A2U3LC61"/>
<feature type="domain" description="R3H" evidence="1">
    <location>
        <begin position="99"/>
        <end position="165"/>
    </location>
</feature>
<dbReference type="PANTHER" id="PTHR35800">
    <property type="entry name" value="PROTEIN JAG"/>
    <property type="match status" value="1"/>
</dbReference>
<dbReference type="OrthoDB" id="9794483at2"/>
<evidence type="ECO:0000313" key="2">
    <source>
        <dbReference type="EMBL" id="SPF49488.1"/>
    </source>
</evidence>
<dbReference type="SUPFAM" id="SSF82708">
    <property type="entry name" value="R3H domain"/>
    <property type="match status" value="1"/>
</dbReference>
<evidence type="ECO:0000313" key="3">
    <source>
        <dbReference type="Proteomes" id="UP000238701"/>
    </source>
</evidence>
<dbReference type="Proteomes" id="UP000238701">
    <property type="component" value="Unassembled WGS sequence"/>
</dbReference>
<dbReference type="CDD" id="cd02644">
    <property type="entry name" value="R3H_jag"/>
    <property type="match status" value="1"/>
</dbReference>